<reference evidence="1" key="1">
    <citation type="submission" date="2021-04" db="EMBL/GenBank/DDBJ databases">
        <title>Difference and commonality of drug resistance evolution in various bacteria. and drug sensitivity profiles.</title>
        <authorList>
            <person name="Maeda T."/>
            <person name="Shibai A."/>
            <person name="Kawada K."/>
            <person name="Kotani H."/>
            <person name="Tarusawa Y."/>
            <person name="Tanabe K."/>
            <person name="Furusawa C."/>
        </authorList>
    </citation>
    <scope>NUCLEOTIDE SEQUENCE</scope>
    <source>
        <strain evidence="1">JCM 8580</strain>
    </source>
</reference>
<organism evidence="1 2">
    <name type="scientific">Enterobacter kobei</name>
    <dbReference type="NCBI Taxonomy" id="208224"/>
    <lineage>
        <taxon>Bacteria</taxon>
        <taxon>Pseudomonadati</taxon>
        <taxon>Pseudomonadota</taxon>
        <taxon>Gammaproteobacteria</taxon>
        <taxon>Enterobacterales</taxon>
        <taxon>Enterobacteriaceae</taxon>
        <taxon>Enterobacter</taxon>
        <taxon>Enterobacter cloacae complex</taxon>
    </lineage>
</organism>
<dbReference type="EMBL" id="AP024590">
    <property type="protein sequence ID" value="BCU54836.1"/>
    <property type="molecule type" value="Genomic_DNA"/>
</dbReference>
<dbReference type="RefSeq" id="WP_088219202.1">
    <property type="nucleotide sequence ID" value="NZ_AP024590.1"/>
</dbReference>
<proteinExistence type="predicted"/>
<dbReference type="AlphaFoldDB" id="A0AA86IRR9"/>
<name>A0AA86IRR9_9ENTR</name>
<protein>
    <submittedName>
        <fullName evidence="1">Uncharacterized protein</fullName>
    </submittedName>
</protein>
<evidence type="ECO:0000313" key="1">
    <source>
        <dbReference type="EMBL" id="BCU54836.1"/>
    </source>
</evidence>
<gene>
    <name evidence="1" type="ORF">ENKO_14300</name>
</gene>
<dbReference type="Proteomes" id="UP000682928">
    <property type="component" value="Chromosome"/>
</dbReference>
<accession>A0AA86IRR9</accession>
<sequence length="199" mass="23125">MRFKSRTVLWLACGLYLSPVFGGLSHIEKLNQEATSSRQVLEHQYGLCRALRDREVNYFDFWLQAQRREVQVKMLRELSEIAFNNCIKPQSDAFTLMVVRLAAVSKDKSKLEEWLDLYPEDNPDDFTQTAIPAYVFEQQLQRLSQSPTFHFPFNPMDASNTIIHGDETKLMETLSEAVIREPYIQGLFPPPQWLLPSQP</sequence>
<evidence type="ECO:0000313" key="2">
    <source>
        <dbReference type="Proteomes" id="UP000682928"/>
    </source>
</evidence>